<keyword evidence="2" id="KW-1185">Reference proteome</keyword>
<dbReference type="Proteomes" id="UP000828048">
    <property type="component" value="Chromosome 2"/>
</dbReference>
<evidence type="ECO:0000313" key="2">
    <source>
        <dbReference type="Proteomes" id="UP000828048"/>
    </source>
</evidence>
<proteinExistence type="predicted"/>
<comment type="caution">
    <text evidence="1">The sequence shown here is derived from an EMBL/GenBank/DDBJ whole genome shotgun (WGS) entry which is preliminary data.</text>
</comment>
<organism evidence="1 2">
    <name type="scientific">Vaccinium darrowii</name>
    <dbReference type="NCBI Taxonomy" id="229202"/>
    <lineage>
        <taxon>Eukaryota</taxon>
        <taxon>Viridiplantae</taxon>
        <taxon>Streptophyta</taxon>
        <taxon>Embryophyta</taxon>
        <taxon>Tracheophyta</taxon>
        <taxon>Spermatophyta</taxon>
        <taxon>Magnoliopsida</taxon>
        <taxon>eudicotyledons</taxon>
        <taxon>Gunneridae</taxon>
        <taxon>Pentapetalae</taxon>
        <taxon>asterids</taxon>
        <taxon>Ericales</taxon>
        <taxon>Ericaceae</taxon>
        <taxon>Vaccinioideae</taxon>
        <taxon>Vaccinieae</taxon>
        <taxon>Vaccinium</taxon>
    </lineage>
</organism>
<dbReference type="EMBL" id="CM037152">
    <property type="protein sequence ID" value="KAH7833979.1"/>
    <property type="molecule type" value="Genomic_DNA"/>
</dbReference>
<protein>
    <submittedName>
        <fullName evidence="1">Uncharacterized protein</fullName>
    </submittedName>
</protein>
<reference evidence="1 2" key="1">
    <citation type="journal article" date="2021" name="Hortic Res">
        <title>High-quality reference genome and annotation aids understanding of berry development for evergreen blueberry (Vaccinium darrowii).</title>
        <authorList>
            <person name="Yu J."/>
            <person name="Hulse-Kemp A.M."/>
            <person name="Babiker E."/>
            <person name="Staton M."/>
        </authorList>
    </citation>
    <scope>NUCLEOTIDE SEQUENCE [LARGE SCALE GENOMIC DNA]</scope>
    <source>
        <strain evidence="2">cv. NJ 8807/NJ 8810</strain>
        <tissue evidence="1">Young leaf</tissue>
    </source>
</reference>
<sequence>MGEVLDIAMPVSGHREGRLMRILVNINITVPLRRGMKLKLDEGEPFWVEFRYEKLPTFRCYCGYLGHEKKSCLKQSRDIQNEVFVDDPYGSWLRVSPSKSSGWRKYGPGGNRWTPTSPEKSVNSKSGNIGDNRGRGAVRISNFEHILGREDFGGADYQEKIGDTGDMGDQAKLHKEISQTAIPANLGNKSGGLLKPRALGPTLENVEAGPLLVDGPPPKTSQQYLAHSFLQPDCPLLQRPTSIRPSSSEPISITSPHENPLITYEPTPIVAQNNTLSMSSTKKLLLNVTSQTTDAVISPKISQTENTCLLFSSQAPIPDQHQQKGSLQASKRRGRPPGSKSKSDIRRKPELKESGIAVLKELSSSTDKSSRVGDK</sequence>
<evidence type="ECO:0000313" key="1">
    <source>
        <dbReference type="EMBL" id="KAH7833979.1"/>
    </source>
</evidence>
<accession>A0ACB7WZR7</accession>
<gene>
    <name evidence="1" type="ORF">Vadar_011604</name>
</gene>
<name>A0ACB7WZR7_9ERIC</name>